<feature type="compositionally biased region" description="Polar residues" evidence="1">
    <location>
        <begin position="414"/>
        <end position="433"/>
    </location>
</feature>
<feature type="region of interest" description="Disordered" evidence="1">
    <location>
        <begin position="1446"/>
        <end position="1468"/>
    </location>
</feature>
<feature type="compositionally biased region" description="Acidic residues" evidence="1">
    <location>
        <begin position="617"/>
        <end position="626"/>
    </location>
</feature>
<feature type="compositionally biased region" description="Basic and acidic residues" evidence="1">
    <location>
        <begin position="320"/>
        <end position="336"/>
    </location>
</feature>
<evidence type="ECO:0000313" key="2">
    <source>
        <dbReference type="Proteomes" id="UP001652625"/>
    </source>
</evidence>
<feature type="compositionally biased region" description="Basic and acidic residues" evidence="1">
    <location>
        <begin position="301"/>
        <end position="311"/>
    </location>
</feature>
<keyword evidence="2" id="KW-1185">Reference proteome</keyword>
<feature type="compositionally biased region" description="Basic and acidic residues" evidence="1">
    <location>
        <begin position="244"/>
        <end position="264"/>
    </location>
</feature>
<dbReference type="Proteomes" id="UP001652625">
    <property type="component" value="Chromosome 01"/>
</dbReference>
<feature type="region of interest" description="Disordered" evidence="1">
    <location>
        <begin position="470"/>
        <end position="538"/>
    </location>
</feature>
<organism evidence="2 3">
    <name type="scientific">Hydra vulgaris</name>
    <name type="common">Hydra</name>
    <name type="synonym">Hydra attenuata</name>
    <dbReference type="NCBI Taxonomy" id="6087"/>
    <lineage>
        <taxon>Eukaryota</taxon>
        <taxon>Metazoa</taxon>
        <taxon>Cnidaria</taxon>
        <taxon>Hydrozoa</taxon>
        <taxon>Hydroidolina</taxon>
        <taxon>Anthoathecata</taxon>
        <taxon>Aplanulata</taxon>
        <taxon>Hydridae</taxon>
        <taxon>Hydra</taxon>
    </lineage>
</organism>
<reference evidence="2" key="1">
    <citation type="submission" date="2025-05" db="UniProtKB">
        <authorList>
            <consortium name="RefSeq"/>
        </authorList>
    </citation>
    <scope>NUCLEOTIDE SEQUENCE [LARGE SCALE GENOMIC DNA]</scope>
</reference>
<dbReference type="GeneID" id="100211357"/>
<reference evidence="3" key="2">
    <citation type="submission" date="2025-08" db="UniProtKB">
        <authorList>
            <consortium name="RefSeq"/>
        </authorList>
    </citation>
    <scope>IDENTIFICATION</scope>
</reference>
<feature type="region of interest" description="Disordered" evidence="1">
    <location>
        <begin position="234"/>
        <end position="336"/>
    </location>
</feature>
<feature type="compositionally biased region" description="Polar residues" evidence="1">
    <location>
        <begin position="486"/>
        <end position="499"/>
    </location>
</feature>
<dbReference type="RefSeq" id="XP_065644622.1">
    <property type="nucleotide sequence ID" value="XM_065788550.1"/>
</dbReference>
<proteinExistence type="predicted"/>
<feature type="compositionally biased region" description="Acidic residues" evidence="1">
    <location>
        <begin position="265"/>
        <end position="280"/>
    </location>
</feature>
<feature type="compositionally biased region" description="Polar residues" evidence="1">
    <location>
        <begin position="376"/>
        <end position="388"/>
    </location>
</feature>
<protein>
    <submittedName>
        <fullName evidence="3">WASH complex subunit 2 isoform X2</fullName>
    </submittedName>
</protein>
<feature type="compositionally biased region" description="Polar residues" evidence="1">
    <location>
        <begin position="717"/>
        <end position="729"/>
    </location>
</feature>
<feature type="region of interest" description="Disordered" evidence="1">
    <location>
        <begin position="359"/>
        <end position="455"/>
    </location>
</feature>
<feature type="region of interest" description="Disordered" evidence="1">
    <location>
        <begin position="558"/>
        <end position="730"/>
    </location>
</feature>
<feature type="compositionally biased region" description="Low complexity" evidence="1">
    <location>
        <begin position="588"/>
        <end position="608"/>
    </location>
</feature>
<feature type="compositionally biased region" description="Basic and acidic residues" evidence="1">
    <location>
        <begin position="559"/>
        <end position="587"/>
    </location>
</feature>
<feature type="region of interest" description="Disordered" evidence="1">
    <location>
        <begin position="752"/>
        <end position="784"/>
    </location>
</feature>
<evidence type="ECO:0000256" key="1">
    <source>
        <dbReference type="SAM" id="MobiDB-lite"/>
    </source>
</evidence>
<feature type="compositionally biased region" description="Polar residues" evidence="1">
    <location>
        <begin position="649"/>
        <end position="682"/>
    </location>
</feature>
<gene>
    <name evidence="3" type="primary">LOC100211357</name>
</gene>
<name>A0ABM4B6Y5_HYDVU</name>
<sequence>MAAVSIPPPPPPPPIFSAVIDLSSNQSVPVSTNKLVNDTVYVKEKTGTVPLTPAQLRNCSKEWSLAGDAGLLLYLQEFSHQILSKTTDIEKLVDNIYNITKGSGVKVHNTFNDFLMLSSSQFIENRVYDEETVNEKVDKELLPKKSKTREELEAEVIPRFKEAVDYGFTVLDNAFITMEVKPIEDSDEESNQEFPTHVSDPIIEPKDVYECRRLPHLIGTAEFLHDETLGLLELPSDDEEDKDVSDVNKHAEESSEESSEKEFVPENEESNEDYSSDESENLLRKESVTKLSSNHNGKVNVDGKHNNKYDSSDSEQEDLFGEKKQINKKEESEEIVEKKVEVVKSKTDLQSELASKLGIGRKMEKSSENESEVRNEANQISQQITSSRKSSENKSVEEVTPNLLKKKSRDEVTAKTTKNVEVSKENTSLMNNSENDDELFGLFGPPKRSESFGNNEGMFVKKKGLFSDAGSSLFDEPEEDLFGETSAKQKSKPANSLQDSVPDLHTKKESFSSPAVVKTPPVVKGLFEDEEEVNIPSQKIIPRKKTLEFFEDDDADDLFGEKKQTSKNVTEPKTDVSKPLEVNKEKLQTSSSSKLQTSSSSNLQTSSSINKKPFSLFDDDLEDDSNDIFASLAKTESQKPTPSKPLEKSISNKSVVGDSNESMNKPLNQPSFKKQTQVSANKKFSFGSDSSDDDLFSNKTKIPSKPKEATGIENPSVIKNETLKTPTSAKTRKVNSLFDDDIQDDLFSTIINSDANGSLPTTSTTEDGKASMKSKKPIGGVSLFGGINPLSEQKKIAETTKINTDENNDNLVSSKNNDNLVSSKNNDNLVSSKNSDSPASRNNSSVSKNDIKPVTTKSVDNPDVFGKTSKNIFEDDIDDLFSVNKKLDVSNAQLPPAASDDFKDGIKAKKPIGGVSLFGGINPLLEKTKFLGSIEPHVDDNDVLFLPQAEIKPSKNDIIKPDNNCDDNAVNKLLDTSKATAIQPPSTAIQPPSTVIAAAKKTITPFGSDSEDDLFSSSKPKQIKNISKVVESAPGKEVEKKIKTKPLNSQKTSKKASVFDFSSDEDEDIFSTKSKSALKADKVKKSFETTTKKENLTVSAPVQKKVESSKSTNLFDDIEDDLFSKMKTASVIPTDSKKIDMFPNLAKDPLAETLNDDVKDGSTDIFNDQKDTKKSFPDLKFDQNNLFEKSNENFDSVDSFVSPISSVDSKVSNNLFNKSESGIGKLQGLLNLNPTKMIPGQVYNRKSSVTESPTFDEPPKAKTLDNIVKTRVRGIGSRRPPTRKSQHNLDKEDFFNDEKTFVNNISESSSYCQDDFLNPPHNNEPLTVLPYHESTMSSQQNVSKNNLLENDIFSSIYSKDDEFKENIFSDAGTLKNELGPNLFESSQQENKLSSLVSIDTLTSANMFNEGSNNVNFTEKKEKSVDDIFASESDVFNFSSKNSLKKSKEKKIDETSDDELFSNKNQTKKSLSVEKENTVKKVKKKSANLFDEEKSIFDDVVSSSKRNKNKKDDYDIFGQTNEIDDIFSTQPKTKSAKKISKPIKKTEPVSIFDDPLSK</sequence>
<evidence type="ECO:0000313" key="3">
    <source>
        <dbReference type="RefSeq" id="XP_065644622.1"/>
    </source>
</evidence>
<feature type="region of interest" description="Disordered" evidence="1">
    <location>
        <begin position="799"/>
        <end position="865"/>
    </location>
</feature>
<feature type="compositionally biased region" description="Polar residues" evidence="1">
    <location>
        <begin position="752"/>
        <end position="765"/>
    </location>
</feature>
<accession>A0ABM4B6Y5</accession>
<feature type="compositionally biased region" description="Basic and acidic residues" evidence="1">
    <location>
        <begin position="361"/>
        <end position="375"/>
    </location>
</feature>
<feature type="compositionally biased region" description="Polar residues" evidence="1">
    <location>
        <begin position="809"/>
        <end position="848"/>
    </location>
</feature>